<dbReference type="PRINTS" id="PR00040">
    <property type="entry name" value="HTHMERR"/>
</dbReference>
<protein>
    <submittedName>
        <fullName evidence="3">Transcriptional regulator, MerR family</fullName>
    </submittedName>
</protein>
<dbReference type="SMART" id="SM00422">
    <property type="entry name" value="HTH_MERR"/>
    <property type="match status" value="1"/>
</dbReference>
<dbReference type="HOGENOM" id="CLU_060077_4_3_11"/>
<dbReference type="InterPro" id="IPR009061">
    <property type="entry name" value="DNA-bd_dom_put_sf"/>
</dbReference>
<dbReference type="OrthoDB" id="5242095at2"/>
<dbReference type="EMBL" id="CP001819">
    <property type="protein sequence ID" value="ACZ22322.1"/>
    <property type="molecule type" value="Genomic_DNA"/>
</dbReference>
<dbReference type="AlphaFoldDB" id="D1BJC8"/>
<dbReference type="SUPFAM" id="SSF46955">
    <property type="entry name" value="Putative DNA-binding domain"/>
    <property type="match status" value="1"/>
</dbReference>
<accession>D1BJC8</accession>
<organism evidence="3 4">
    <name type="scientific">Sanguibacter keddieii (strain ATCC 51767 / DSM 10542 / NCFB 3025 / ST-74)</name>
    <dbReference type="NCBI Taxonomy" id="446469"/>
    <lineage>
        <taxon>Bacteria</taxon>
        <taxon>Bacillati</taxon>
        <taxon>Actinomycetota</taxon>
        <taxon>Actinomycetes</taxon>
        <taxon>Micrococcales</taxon>
        <taxon>Sanguibacteraceae</taxon>
        <taxon>Sanguibacter</taxon>
    </lineage>
</organism>
<dbReference type="PANTHER" id="PTHR30204:SF93">
    <property type="entry name" value="HTH MERR-TYPE DOMAIN-CONTAINING PROTEIN"/>
    <property type="match status" value="1"/>
</dbReference>
<dbReference type="InterPro" id="IPR047057">
    <property type="entry name" value="MerR_fam"/>
</dbReference>
<keyword evidence="4" id="KW-1185">Reference proteome</keyword>
<dbReference type="InterPro" id="IPR000551">
    <property type="entry name" value="MerR-type_HTH_dom"/>
</dbReference>
<dbReference type="eggNOG" id="COG0789">
    <property type="taxonomic scope" value="Bacteria"/>
</dbReference>
<evidence type="ECO:0000313" key="4">
    <source>
        <dbReference type="Proteomes" id="UP000000322"/>
    </source>
</evidence>
<reference evidence="3 4" key="1">
    <citation type="journal article" date="2009" name="Stand. Genomic Sci.">
        <title>Complete genome sequence of Sanguibacter keddieii type strain (ST-74).</title>
        <authorList>
            <person name="Ivanova N."/>
            <person name="Sikorski J."/>
            <person name="Sims D."/>
            <person name="Brettin T."/>
            <person name="Detter J.C."/>
            <person name="Han C."/>
            <person name="Lapidus A."/>
            <person name="Copeland A."/>
            <person name="Glavina Del Rio T."/>
            <person name="Nolan M."/>
            <person name="Chen F."/>
            <person name="Lucas S."/>
            <person name="Tice H."/>
            <person name="Cheng J.F."/>
            <person name="Bruce D."/>
            <person name="Goodwin L."/>
            <person name="Pitluck S."/>
            <person name="Pati A."/>
            <person name="Mavromatis K."/>
            <person name="Chen A."/>
            <person name="Palaniappan K."/>
            <person name="D'haeseleer P."/>
            <person name="Chain P."/>
            <person name="Bristow J."/>
            <person name="Eisen J.A."/>
            <person name="Markowitz V."/>
            <person name="Hugenholtz P."/>
            <person name="Goker M."/>
            <person name="Pukall R."/>
            <person name="Klenk H.P."/>
            <person name="Kyrpides N.C."/>
        </authorList>
    </citation>
    <scope>NUCLEOTIDE SEQUENCE [LARGE SCALE GENOMIC DNA]</scope>
    <source>
        <strain evidence="4">ATCC 51767 / DSM 10542 / NCFB 3025 / ST-74</strain>
    </source>
</reference>
<dbReference type="Pfam" id="PF13411">
    <property type="entry name" value="MerR_1"/>
    <property type="match status" value="1"/>
</dbReference>
<dbReference type="GO" id="GO:0003677">
    <property type="term" value="F:DNA binding"/>
    <property type="evidence" value="ECO:0007669"/>
    <property type="project" value="UniProtKB-KW"/>
</dbReference>
<evidence type="ECO:0000259" key="2">
    <source>
        <dbReference type="PROSITE" id="PS50937"/>
    </source>
</evidence>
<gene>
    <name evidence="3" type="ordered locus">Sked_24080</name>
</gene>
<evidence type="ECO:0000313" key="3">
    <source>
        <dbReference type="EMBL" id="ACZ22322.1"/>
    </source>
</evidence>
<dbReference type="Gene3D" id="1.10.1660.10">
    <property type="match status" value="1"/>
</dbReference>
<dbReference type="PROSITE" id="PS50937">
    <property type="entry name" value="HTH_MERR_2"/>
    <property type="match status" value="1"/>
</dbReference>
<dbReference type="GO" id="GO:0003700">
    <property type="term" value="F:DNA-binding transcription factor activity"/>
    <property type="evidence" value="ECO:0007669"/>
    <property type="project" value="InterPro"/>
</dbReference>
<proteinExistence type="predicted"/>
<dbReference type="PANTHER" id="PTHR30204">
    <property type="entry name" value="REDOX-CYCLING DRUG-SENSING TRANSCRIPTIONAL ACTIVATOR SOXR"/>
    <property type="match status" value="1"/>
</dbReference>
<dbReference type="CDD" id="cd01282">
    <property type="entry name" value="HTH_MerR-like_sg3"/>
    <property type="match status" value="1"/>
</dbReference>
<name>D1BJC8_SANKS</name>
<dbReference type="RefSeq" id="WP_012867391.1">
    <property type="nucleotide sequence ID" value="NC_013521.1"/>
</dbReference>
<dbReference type="STRING" id="446469.Sked_24080"/>
<keyword evidence="1" id="KW-0238">DNA-binding</keyword>
<feature type="domain" description="HTH merR-type" evidence="2">
    <location>
        <begin position="1"/>
        <end position="68"/>
    </location>
</feature>
<sequence length="140" mass="15561">MRIGELARRTGTTPRLLRYYEEQGLVSPTREPNGYRDYDERLVARVEHIRGLLAAGMSTRLIHLILPCLNRPDSIIVDDVAPATVALLEEERARMDSRIECLVKNRDAISRYLDAVTAGAAEIPVECSAPQSAARQMVGS</sequence>
<dbReference type="KEGG" id="ske:Sked_24080"/>
<evidence type="ECO:0000256" key="1">
    <source>
        <dbReference type="ARBA" id="ARBA00023125"/>
    </source>
</evidence>
<dbReference type="Proteomes" id="UP000000322">
    <property type="component" value="Chromosome"/>
</dbReference>